<comment type="similarity">
    <text evidence="9">In the C-terminal section; belongs to the NRP synthetase family.</text>
</comment>
<dbReference type="Pfam" id="PF00550">
    <property type="entry name" value="PP-binding"/>
    <property type="match status" value="2"/>
</dbReference>
<dbReference type="PROSITE" id="PS52019">
    <property type="entry name" value="PKS_MFAS_DH"/>
    <property type="match status" value="1"/>
</dbReference>
<feature type="active site" description="Proton acceptor; for dehydratase activity" evidence="10">
    <location>
        <position position="980"/>
    </location>
</feature>
<dbReference type="InterPro" id="IPR001227">
    <property type="entry name" value="Ac_transferase_dom_sf"/>
</dbReference>
<dbReference type="InterPro" id="IPR057326">
    <property type="entry name" value="KR_dom"/>
</dbReference>
<dbReference type="InterPro" id="IPR016035">
    <property type="entry name" value="Acyl_Trfase/lysoPLipase"/>
</dbReference>
<evidence type="ECO:0000259" key="14">
    <source>
        <dbReference type="PROSITE" id="PS52019"/>
    </source>
</evidence>
<dbReference type="InterPro" id="IPR050091">
    <property type="entry name" value="PKS_NRPS_Biosynth_Enz"/>
</dbReference>
<dbReference type="PANTHER" id="PTHR43775">
    <property type="entry name" value="FATTY ACID SYNTHASE"/>
    <property type="match status" value="1"/>
</dbReference>
<dbReference type="Gene3D" id="3.40.366.10">
    <property type="entry name" value="Malonyl-Coenzyme A Acyl Carrier Protein, domain 2"/>
    <property type="match status" value="1"/>
</dbReference>
<dbReference type="CDD" id="cd19532">
    <property type="entry name" value="C_PKS-NRPS"/>
    <property type="match status" value="1"/>
</dbReference>
<sequence>MGSVSNSFPEPIAVVGIGCRFPGGANTPSRLWDLLCSKSDLQQRILKSRFNIDGFHDSDGERPGCTNAEHAYLLDEDIREWDAAFFRTNPREAEAMDPQQRILLETVFESLESAGIPMEQLDGSSTSVYVGCMTGDYQEMMIRDPEDMPKYMATGTARSILSNRVSYYFNWKGPSITIDTACSSSLVAVHQAVHDLRGGVSKVACAAGANLIIGPEMMISESKLHMLSPTGRSRMWDVDADGYARGEGFAAVILKTLSHAIENGDYIHSIIRETGVNSDGTTNGITMPGAESQIALIKQTYRNAGLEPSPENCQFFEAHGTGTPAGDPIEASAIFNSFFRGRDVGGDANMYVGSVKTCIGHLEGSAGLAGLIKACEAVRRGEIPPNMLFKKLNPKLEPFYGPLQIPTEALAWPSLAAGSPRRASVNSFGFGGTNAHAIVESFENEHLTRARATETTDAVATTTIATPFVLSANSETALQEKVKSLLTLVESSVGKDISVEDILYTLQDRRSQHAVRAFVSGRDVENLSSKLAEATINPNDVLPVVRTEKNPASPKILGVFTGQGAQWPTMARELYKCSWFVRDRILFLDSALQSLPDSPEWSLVDQILADASSSRLSEAALAQPVCTAIQIILVDLLDRAGIHFDTVLGHSSGEISAAYAAGYLTAKDAIRISYYRGVHAKLARGPSGQKGAMMAAGLSFDDAIVFLAESGLEGRVDLAAHNAPSTVTLSGDKDAIGEAKKLLDEKQTFARQLLVDTAYHSHHMKPCAEPYLGSLKACTLEPLQGNSTCTWYSSVIRAKIGKEHVGLLAGEYWQNNMVNAVLFHDAVKMAADSSSCNVALEVGPHPALKGPFTQTFQDVAGKKLPYQGTVMRKKHDVEAMSDALGFIWSHLGSNAVQFGKYAGAFVEGKASRGLPVPSMPTYPWDHSQKFWKESRKSYNFRTRAPRHPLLGVRSTEDINDHDFRWFNNLRVEDLPWLGGHQIERQVIFPAAGYLVMAMESCSVLSGGKGIKMIELHDVEIENAIPFPTDNSKGVQTIFTLKPKAMASSLREVEAEWAVFSPGSTDATAAWRRNAWGCLRLVLCDTSDERSREVLPPRRAPVAELTAVNVDRFYSSLEDIGLGYSDLFRRINSIHRKLGLATVTISQVNDRLSANIHPALLDASFQSLFAAFCWPGDGSLSAPYVPTRFESLRILNKDTVQSTSEFRIDSYIGEARGQTITADLDVFDEDTGTALVQLQGFICTSLARPTAKDYKELYTNNIWELDISSSVADAERFQDSDDDLELVDLCERLSFFYLRELNTAIDRTIVPDLVWHHQRVFEWIDQLFPKIKSGQHPTMKPEWEADTRETLMPQLSRFADRVDVQLIMAVGEHLAAVMREETTMLEHMIQDDLLNRIYKFGLGFQRANGYMGHTIKQMTHRFPHMKVLEIGAGTGGATKGILEAIGHAFESYTFTDISTGFFMNAAELFAPWEDKIIFKALDIERDPLEQGYESRQYDLVVASNVLHATQSLAATMANVRKLIKPGGYLALLEVTSDIVRVKLMMSGLPGWWLGGNDGRRYAPTITVPQWDEVLRQSSFSGTDHVVNDFADESKYMTSVILSQAVDDTIQFLREPTTFQSPPGFTWADTPLTIVGGVSGDLSIHLRRILSMVPGEAPTVYHIPRLNDVATSVVPLTSVVLLEDLDKPVLLDLSQQQLSSLQKIAENFRHMLWVSRGCELESPDSNMSVGLCRALAAEHPHAHMQHLDLESGKDTVATAKSIANLVGRLVFTTSKKLDSQGGIMWTSERELRLKDGNLLIPRVFPDKPLNDRLNALRMPINEEKPSSGLRLSIQDGKFVTISQNELYRSPASQRSLKINIQYALIEPFEANGKHLYACCGSLAENGDSRVLALTNAIASVVDVPEDLVLELASRATSSSSALLQLTLGLLSSSILTKLDGSNDSVALYEPDSALGDTLAHDAVRQGISVSKLSHIPQEGVTTLHPYSADRQLVKLIPRSTKAIVDFSKDGLPPRMKNILPSGCSVLRPISLFAEFDGHNIPYRLWEAFRGVRHRHAVGSLPIPFTDVVGKKVGEISYHTMVEFPPDSVTAMPKAPLVEPVEYTKLFRADRTYLLAGCTGGLGQALCRWMITCGAKHIALLTRNMAKVSKTWLSELADLGGNVLLLGVDVSDKSALEDACKKVGARMPPIGGVANAAMVLSDRSFGESKLEDFNKVFSPKVKGTKNLNEIFHDNAELDFFIMFSSLASVVGNRGQSNYVAANLYMSTIAEQRRFRGLAASVLHIGMILGVGYVSSTGVYESTLRHYNYMAIPEREFLDMFAESIIVGKPDSGHCPEIIAGLSRHSVEECVSRPFWHEDSRFSHHTLAIQAKSEGKAAGNSKRSVSQRLAESNSSGEEVCTIIQEEFCRSLERMLQAAEGSIDPGQSLMRLGVDSLIAVEVRSWFVKELDIDLPVLKVLGGACAADLCNEAASHVLANIAKKEAPKESETVTEKKAEKPALEARSPVPCTETNMPTIQVVDHDTIDRHETSSSGHQSGSHASTPFTSQHPSPQLSPVVDVDKYGNLARPFERSGPMSYAQERLWFLRQYLADPTVHNVTLSYNIQGRLRLNDLENAIHVVIRKHEALRTCFYQDEETNEARQGILAEANFALERKTRGGVDEEFSAMRRHVFDLENGQILRLVAISPSKDQHSLVIGFNHIALDGYSAQILIKDLIAAYEGSALAPPRCQYLDAATNQRSETASKPEHLAYWKSQFQTTPPTLPLLDFSEVKTRRVLTDYTMRTVERRLSVLDSIQIKTAAQKLRATMFNIWLATYQVLLNRLMNLDDVCIGVVDANRTSSDILDTIGFFVNLIPMRFNLQSNERFQQVLANTKERSYAALTHSGVPFDQLLDLLHVPRSTSHSPLFQAALNVKLGTTQSMKLGDCEAEAIRFDDIGNAFDLNIEVEMLADGSTLLGIKSPKCLYTHDDLTTVLDTFIHLAKTFSASPDSEIGAALLCTPDELEKALTLGEGPDVTLPSPEFETLSHWFDHWATAQPSDVAIKSDRGVSLTYAEAARRVGRIASALLQSGIKRGDFVGVYCEPSPEVICTMLAIHRLGCSYVPLDLLNPVARLQLVVDDCKPSVIVYDDHTASDAKELKTSATLVNVSSTTSSAVGRHIKMQARGEDIACVLYTSGTTGTPKGVLLTHSNLEYHIAAVRRRNNLGKEIVLHQTSYSFDMSLTQIYHCIVGGGTLIVASRESRIDPAALAGLMVLESVTLIAMTPTMCSMMMTYGRKLLARCKTWRCALMGGEAMKKSLVDDVATLGLKGLRFVNTYGPTEITITSSSGGDEITAERSSKEPTLGTTYDNYTSYILGTDLKPVPIGFGGELCIAGSGIAAGYLGRPQQTADKFIPSPYCTPLFKQRGWTKLYRTGDRAKFLPDGQIVYLGRIDGDSQVKIRGFRIEMDDVARSLLRESGGLVSDAAVVVRRDDESGDDYLVAFVVLSSVRQKQPTEALLEAKRTKLPLPEYMIPERIVILDAMPLNSSGKLDRKALDKVQVQPRDVAASSTDTDLTRLEERLKELWLEVLPNIATAKIGRDTDFFAAGGNSILLLRLQGLVRQDIGAHVRVFDLFQASSLAAMAAKLSDNQDPEAREMIEWAEETKIDEKKCQTPSASTTSPDPGYADQGIEVVVTGSTGFLGSEIVSRLLKNPRASKIHCIAIRNLEDRRSTLYSDPKVVYYAGDLSSPRLGLSQSDFQALSRTTHRIIHNGATVNFLKSYSSLRASNVDSTRELAYLAAARHVPIHYISSAGVAGFTGKETLPPQSVKEFQPPNDGSHGYSATKWASEVVLEKVASAGGPDMQVTIHRPTSITGPNAPATDLMQNIIRQSLKMRALPNIQGWKGMLDFVGVDRVAEGVVDSLFAARQDAKEVPLQFVHHCGGKIPMEDLRECLEGENGVELASVGLEEWLGKAKEDGMDAMMEDVVREMLNAGDGAYMPSLE</sequence>
<organism evidence="15 16">
    <name type="scientific">Zalerion maritima</name>
    <dbReference type="NCBI Taxonomy" id="339359"/>
    <lineage>
        <taxon>Eukaryota</taxon>
        <taxon>Fungi</taxon>
        <taxon>Dikarya</taxon>
        <taxon>Ascomycota</taxon>
        <taxon>Pezizomycotina</taxon>
        <taxon>Sordariomycetes</taxon>
        <taxon>Lulworthiomycetidae</taxon>
        <taxon>Lulworthiales</taxon>
        <taxon>Lulworthiaceae</taxon>
        <taxon>Zalerion</taxon>
    </lineage>
</organism>
<dbReference type="InterPro" id="IPR016039">
    <property type="entry name" value="Thiolase-like"/>
</dbReference>
<evidence type="ECO:0008006" key="17">
    <source>
        <dbReference type="Google" id="ProtNLM"/>
    </source>
</evidence>
<dbReference type="Gene3D" id="3.30.70.3290">
    <property type="match status" value="1"/>
</dbReference>
<keyword evidence="5" id="KW-0808">Transferase</keyword>
<dbReference type="InterPro" id="IPR018201">
    <property type="entry name" value="Ketoacyl_synth_AS"/>
</dbReference>
<feature type="compositionally biased region" description="Basic and acidic residues" evidence="11">
    <location>
        <begin position="2516"/>
        <end position="2526"/>
    </location>
</feature>
<dbReference type="PROSITE" id="PS00606">
    <property type="entry name" value="KS3_1"/>
    <property type="match status" value="1"/>
</dbReference>
<dbReference type="Pfam" id="PF00501">
    <property type="entry name" value="AMP-binding"/>
    <property type="match status" value="1"/>
</dbReference>
<evidence type="ECO:0000256" key="9">
    <source>
        <dbReference type="ARBA" id="ARBA00029443"/>
    </source>
</evidence>
<dbReference type="InterPro" id="IPR020806">
    <property type="entry name" value="PKS_PP-bd"/>
</dbReference>
<dbReference type="SUPFAM" id="SSF52777">
    <property type="entry name" value="CoA-dependent acyltransferases"/>
    <property type="match status" value="2"/>
</dbReference>
<dbReference type="Pfam" id="PF00109">
    <property type="entry name" value="ketoacyl-synt"/>
    <property type="match status" value="1"/>
</dbReference>
<feature type="domain" description="PKS/mFAS DH" evidence="14">
    <location>
        <begin position="947"/>
        <end position="1251"/>
    </location>
</feature>
<dbReference type="SMART" id="SM00823">
    <property type="entry name" value="PKS_PP"/>
    <property type="match status" value="2"/>
</dbReference>
<evidence type="ECO:0000256" key="2">
    <source>
        <dbReference type="ARBA" id="ARBA00022553"/>
    </source>
</evidence>
<feature type="compositionally biased region" description="Polar residues" evidence="11">
    <location>
        <begin position="2539"/>
        <end position="2550"/>
    </location>
</feature>
<dbReference type="GO" id="GO:0008168">
    <property type="term" value="F:methyltransferase activity"/>
    <property type="evidence" value="ECO:0007669"/>
    <property type="project" value="UniProtKB-KW"/>
</dbReference>
<dbReference type="SUPFAM" id="SSF55048">
    <property type="entry name" value="Probable ACP-binding domain of malonyl-CoA ACP transacylase"/>
    <property type="match status" value="1"/>
</dbReference>
<dbReference type="PROSITE" id="PS52004">
    <property type="entry name" value="KS3_2"/>
    <property type="match status" value="1"/>
</dbReference>
<keyword evidence="6" id="KW-0677">Repeat</keyword>
<dbReference type="Proteomes" id="UP001201980">
    <property type="component" value="Unassembled WGS sequence"/>
</dbReference>
<dbReference type="Pfam" id="PF14765">
    <property type="entry name" value="PS-DH"/>
    <property type="match status" value="1"/>
</dbReference>
<dbReference type="InterPro" id="IPR020841">
    <property type="entry name" value="PKS_Beta-ketoAc_synthase_dom"/>
</dbReference>
<dbReference type="InterPro" id="IPR029063">
    <property type="entry name" value="SAM-dependent_MTases_sf"/>
</dbReference>
<keyword evidence="8" id="KW-0511">Multifunctional enzyme</keyword>
<dbReference type="InterPro" id="IPR042104">
    <property type="entry name" value="PKS_dehydratase_sf"/>
</dbReference>
<dbReference type="Gene3D" id="3.40.50.150">
    <property type="entry name" value="Vaccinia Virus protein VP39"/>
    <property type="match status" value="1"/>
</dbReference>
<dbReference type="SMART" id="SM00826">
    <property type="entry name" value="PKS_DH"/>
    <property type="match status" value="1"/>
</dbReference>
<name>A0AAD5WWK4_9PEZI</name>
<dbReference type="Gene3D" id="3.40.47.10">
    <property type="match status" value="1"/>
</dbReference>
<evidence type="ECO:0000256" key="6">
    <source>
        <dbReference type="ARBA" id="ARBA00022737"/>
    </source>
</evidence>
<dbReference type="InterPro" id="IPR020807">
    <property type="entry name" value="PKS_DH"/>
</dbReference>
<gene>
    <name evidence="15" type="ORF">MKZ38_005488</name>
</gene>
<dbReference type="PROSITE" id="PS00455">
    <property type="entry name" value="AMP_BINDING"/>
    <property type="match status" value="1"/>
</dbReference>
<dbReference type="InterPro" id="IPR036736">
    <property type="entry name" value="ACP-like_sf"/>
</dbReference>
<dbReference type="InterPro" id="IPR042099">
    <property type="entry name" value="ANL_N_sf"/>
</dbReference>
<dbReference type="Pfam" id="PF16197">
    <property type="entry name" value="KAsynt_C_assoc"/>
    <property type="match status" value="1"/>
</dbReference>
<evidence type="ECO:0000256" key="1">
    <source>
        <dbReference type="ARBA" id="ARBA00022450"/>
    </source>
</evidence>
<dbReference type="Gene3D" id="3.30.300.30">
    <property type="match status" value="1"/>
</dbReference>
<dbReference type="PANTHER" id="PTHR43775:SF20">
    <property type="entry name" value="HYBRID PKS-NRPS SYNTHETASE APDA"/>
    <property type="match status" value="1"/>
</dbReference>
<dbReference type="InterPro" id="IPR010071">
    <property type="entry name" value="AA_adenyl_dom"/>
</dbReference>
<dbReference type="InterPro" id="IPR049551">
    <property type="entry name" value="PKS_DH_C"/>
</dbReference>
<dbReference type="InterPro" id="IPR049552">
    <property type="entry name" value="PKS_DH_N"/>
</dbReference>
<feature type="domain" description="Carrier" evidence="12">
    <location>
        <begin position="2394"/>
        <end position="2471"/>
    </location>
</feature>
<dbReference type="Gene3D" id="3.40.50.720">
    <property type="entry name" value="NAD(P)-binding Rossmann-like Domain"/>
    <property type="match status" value="3"/>
</dbReference>
<dbReference type="InterPro" id="IPR006162">
    <property type="entry name" value="Ppantetheine_attach_site"/>
</dbReference>
<dbReference type="Pfam" id="PF00668">
    <property type="entry name" value="Condensation"/>
    <property type="match status" value="1"/>
</dbReference>
<dbReference type="Gene3D" id="3.30.559.30">
    <property type="entry name" value="Nonribosomal peptide synthetase, condensation domain"/>
    <property type="match status" value="1"/>
</dbReference>
<feature type="region of interest" description="Disordered" evidence="11">
    <location>
        <begin position="2479"/>
        <end position="2554"/>
    </location>
</feature>
<feature type="domain" description="Ketosynthase family 3 (KS3)" evidence="13">
    <location>
        <begin position="9"/>
        <end position="441"/>
    </location>
</feature>
<dbReference type="InterPro" id="IPR013120">
    <property type="entry name" value="FAR_NAD-bd"/>
</dbReference>
<dbReference type="Gene3D" id="3.30.559.10">
    <property type="entry name" value="Chloramphenicol acetyltransferase-like domain"/>
    <property type="match status" value="1"/>
</dbReference>
<dbReference type="SUPFAM" id="SSF56801">
    <property type="entry name" value="Acetyl-CoA synthetase-like"/>
    <property type="match status" value="1"/>
</dbReference>
<dbReference type="InterPro" id="IPR036291">
    <property type="entry name" value="NAD(P)-bd_dom_sf"/>
</dbReference>
<evidence type="ECO:0000256" key="4">
    <source>
        <dbReference type="ARBA" id="ARBA00022603"/>
    </source>
</evidence>
<evidence type="ECO:0000259" key="12">
    <source>
        <dbReference type="PROSITE" id="PS50075"/>
    </source>
</evidence>
<dbReference type="SUPFAM" id="SSF51735">
    <property type="entry name" value="NAD(P)-binding Rossmann-fold domains"/>
    <property type="match status" value="2"/>
</dbReference>
<dbReference type="SUPFAM" id="SSF52151">
    <property type="entry name" value="FabD/lysophospholipase-like"/>
    <property type="match status" value="1"/>
</dbReference>
<feature type="region of interest" description="C-terminal hotdog fold" evidence="10">
    <location>
        <begin position="1104"/>
        <end position="1251"/>
    </location>
</feature>
<dbReference type="InterPro" id="IPR016036">
    <property type="entry name" value="Malonyl_transacylase_ACP-bd"/>
</dbReference>
<dbReference type="SMART" id="SM00827">
    <property type="entry name" value="PKS_AT"/>
    <property type="match status" value="1"/>
</dbReference>
<dbReference type="InterPro" id="IPR049900">
    <property type="entry name" value="PKS_mFAS_DH"/>
</dbReference>
<dbReference type="InterPro" id="IPR013217">
    <property type="entry name" value="Methyltransf_12"/>
</dbReference>
<protein>
    <recommendedName>
        <fullName evidence="17">Polyketide synthase</fullName>
    </recommendedName>
</protein>
<dbReference type="Pfam" id="PF13193">
    <property type="entry name" value="AMP-binding_C"/>
    <property type="match status" value="1"/>
</dbReference>
<dbReference type="InterPro" id="IPR020845">
    <property type="entry name" value="AMP-binding_CS"/>
</dbReference>
<dbReference type="InterPro" id="IPR045851">
    <property type="entry name" value="AMP-bd_C_sf"/>
</dbReference>
<dbReference type="InterPro" id="IPR032821">
    <property type="entry name" value="PKS_assoc"/>
</dbReference>
<dbReference type="Gene3D" id="3.10.129.110">
    <property type="entry name" value="Polyketide synthase dehydratase"/>
    <property type="match status" value="1"/>
</dbReference>
<dbReference type="GO" id="GO:0016874">
    <property type="term" value="F:ligase activity"/>
    <property type="evidence" value="ECO:0007669"/>
    <property type="project" value="UniProtKB-KW"/>
</dbReference>
<dbReference type="InterPro" id="IPR000873">
    <property type="entry name" value="AMP-dep_synth/lig_dom"/>
</dbReference>
<dbReference type="GO" id="GO:0016491">
    <property type="term" value="F:oxidoreductase activity"/>
    <property type="evidence" value="ECO:0007669"/>
    <property type="project" value="UniProtKB-KW"/>
</dbReference>
<dbReference type="SUPFAM" id="SSF53335">
    <property type="entry name" value="S-adenosyl-L-methionine-dependent methyltransferases"/>
    <property type="match status" value="1"/>
</dbReference>
<feature type="compositionally biased region" description="Low complexity" evidence="11">
    <location>
        <begin position="2527"/>
        <end position="2538"/>
    </location>
</feature>
<evidence type="ECO:0000313" key="16">
    <source>
        <dbReference type="Proteomes" id="UP001201980"/>
    </source>
</evidence>
<dbReference type="GO" id="GO:0006633">
    <property type="term" value="P:fatty acid biosynthetic process"/>
    <property type="evidence" value="ECO:0007669"/>
    <property type="project" value="InterPro"/>
</dbReference>
<dbReference type="Pfam" id="PF21089">
    <property type="entry name" value="PKS_DH_N"/>
    <property type="match status" value="1"/>
</dbReference>
<keyword evidence="4" id="KW-0489">Methyltransferase</keyword>
<dbReference type="InterPro" id="IPR013968">
    <property type="entry name" value="PKS_KR"/>
</dbReference>
<dbReference type="SMART" id="SM00822">
    <property type="entry name" value="PKS_KR"/>
    <property type="match status" value="1"/>
</dbReference>
<evidence type="ECO:0000256" key="8">
    <source>
        <dbReference type="ARBA" id="ARBA00023268"/>
    </source>
</evidence>
<proteinExistence type="inferred from homology"/>
<dbReference type="InterPro" id="IPR014043">
    <property type="entry name" value="Acyl_transferase_dom"/>
</dbReference>
<dbReference type="InterPro" id="IPR025110">
    <property type="entry name" value="AMP-bd_C"/>
</dbReference>
<dbReference type="Gene3D" id="3.40.50.12780">
    <property type="entry name" value="N-terminal domain of ligase-like"/>
    <property type="match status" value="1"/>
</dbReference>
<evidence type="ECO:0000313" key="15">
    <source>
        <dbReference type="EMBL" id="KAJ2905390.1"/>
    </source>
</evidence>
<dbReference type="PROSITE" id="PS00012">
    <property type="entry name" value="PHOSPHOPANTETHEINE"/>
    <property type="match status" value="1"/>
</dbReference>
<dbReference type="InterPro" id="IPR014030">
    <property type="entry name" value="Ketoacyl_synth_N"/>
</dbReference>
<dbReference type="InterPro" id="IPR009081">
    <property type="entry name" value="PP-bd_ACP"/>
</dbReference>
<dbReference type="SUPFAM" id="SSF53901">
    <property type="entry name" value="Thiolase-like"/>
    <property type="match status" value="1"/>
</dbReference>
<dbReference type="Gene3D" id="1.10.1200.10">
    <property type="entry name" value="ACP-like"/>
    <property type="match status" value="2"/>
</dbReference>
<dbReference type="GO" id="GO:0009403">
    <property type="term" value="P:toxin biosynthetic process"/>
    <property type="evidence" value="ECO:0007669"/>
    <property type="project" value="UniProtKB-ARBA"/>
</dbReference>
<evidence type="ECO:0000259" key="13">
    <source>
        <dbReference type="PROSITE" id="PS52004"/>
    </source>
</evidence>
<feature type="domain" description="Carrier" evidence="12">
    <location>
        <begin position="3548"/>
        <end position="3626"/>
    </location>
</feature>
<dbReference type="GO" id="GO:0004315">
    <property type="term" value="F:3-oxoacyl-[acyl-carrier-protein] synthase activity"/>
    <property type="evidence" value="ECO:0007669"/>
    <property type="project" value="InterPro"/>
</dbReference>
<dbReference type="Pfam" id="PF08242">
    <property type="entry name" value="Methyltransf_12"/>
    <property type="match status" value="1"/>
</dbReference>
<keyword evidence="3" id="KW-0436">Ligase</keyword>
<feature type="active site" description="Proton donor; for dehydratase activity" evidence="10">
    <location>
        <position position="1161"/>
    </location>
</feature>
<dbReference type="Pfam" id="PF08659">
    <property type="entry name" value="KR"/>
    <property type="match status" value="1"/>
</dbReference>
<feature type="region of interest" description="N-terminal hotdog fold" evidence="10">
    <location>
        <begin position="947"/>
        <end position="1085"/>
    </location>
</feature>
<dbReference type="InterPro" id="IPR001242">
    <property type="entry name" value="Condensation_dom"/>
</dbReference>
<dbReference type="Pfam" id="PF00698">
    <property type="entry name" value="Acyl_transf_1"/>
    <property type="match status" value="1"/>
</dbReference>
<dbReference type="CDD" id="cd05930">
    <property type="entry name" value="A_NRPS"/>
    <property type="match status" value="1"/>
</dbReference>
<dbReference type="InterPro" id="IPR023213">
    <property type="entry name" value="CAT-like_dom_sf"/>
</dbReference>
<evidence type="ECO:0000256" key="10">
    <source>
        <dbReference type="PROSITE-ProRule" id="PRU01363"/>
    </source>
</evidence>
<dbReference type="SMART" id="SM00825">
    <property type="entry name" value="PKS_KS"/>
    <property type="match status" value="1"/>
</dbReference>
<feature type="compositionally biased region" description="Basic and acidic residues" evidence="11">
    <location>
        <begin position="2479"/>
        <end position="2497"/>
    </location>
</feature>
<dbReference type="Pfam" id="PF07993">
    <property type="entry name" value="NAD_binding_4"/>
    <property type="match status" value="1"/>
</dbReference>
<dbReference type="InterPro" id="IPR014031">
    <property type="entry name" value="Ketoacyl_synth_C"/>
</dbReference>
<dbReference type="EMBL" id="JAKWBI020000032">
    <property type="protein sequence ID" value="KAJ2905390.1"/>
    <property type="molecule type" value="Genomic_DNA"/>
</dbReference>
<evidence type="ECO:0000256" key="5">
    <source>
        <dbReference type="ARBA" id="ARBA00022679"/>
    </source>
</evidence>
<evidence type="ECO:0000256" key="3">
    <source>
        <dbReference type="ARBA" id="ARBA00022598"/>
    </source>
</evidence>
<evidence type="ECO:0000256" key="7">
    <source>
        <dbReference type="ARBA" id="ARBA00023002"/>
    </source>
</evidence>
<keyword evidence="16" id="KW-1185">Reference proteome</keyword>
<dbReference type="GO" id="GO:0031177">
    <property type="term" value="F:phosphopantetheine binding"/>
    <property type="evidence" value="ECO:0007669"/>
    <property type="project" value="InterPro"/>
</dbReference>
<comment type="caution">
    <text evidence="15">The sequence shown here is derived from an EMBL/GenBank/DDBJ whole genome shotgun (WGS) entry which is preliminary data.</text>
</comment>
<dbReference type="SUPFAM" id="SSF47336">
    <property type="entry name" value="ACP-like"/>
    <property type="match status" value="2"/>
</dbReference>
<keyword evidence="2" id="KW-0597">Phosphoprotein</keyword>
<reference evidence="15" key="1">
    <citation type="submission" date="2022-07" db="EMBL/GenBank/DDBJ databases">
        <title>Draft genome sequence of Zalerion maritima ATCC 34329, a (micro)plastics degrading marine fungus.</title>
        <authorList>
            <person name="Paco A."/>
            <person name="Goncalves M.F.M."/>
            <person name="Rocha-Santos T.A.P."/>
            <person name="Alves A."/>
        </authorList>
    </citation>
    <scope>NUCLEOTIDE SEQUENCE</scope>
    <source>
        <strain evidence="15">ATCC 34329</strain>
    </source>
</reference>
<dbReference type="GO" id="GO:0032259">
    <property type="term" value="P:methylation"/>
    <property type="evidence" value="ECO:0007669"/>
    <property type="project" value="UniProtKB-KW"/>
</dbReference>
<evidence type="ECO:0000256" key="11">
    <source>
        <dbReference type="SAM" id="MobiDB-lite"/>
    </source>
</evidence>
<accession>A0AAD5WWK4</accession>
<keyword evidence="1" id="KW-0596">Phosphopantetheine</keyword>
<dbReference type="CDD" id="cd00833">
    <property type="entry name" value="PKS"/>
    <property type="match status" value="1"/>
</dbReference>
<dbReference type="GO" id="GO:0004312">
    <property type="term" value="F:fatty acid synthase activity"/>
    <property type="evidence" value="ECO:0007669"/>
    <property type="project" value="TreeGrafter"/>
</dbReference>
<dbReference type="NCBIfam" id="TIGR01733">
    <property type="entry name" value="AA-adenyl-dom"/>
    <property type="match status" value="1"/>
</dbReference>
<keyword evidence="7" id="KW-0560">Oxidoreductase</keyword>
<dbReference type="Pfam" id="PF02801">
    <property type="entry name" value="Ketoacyl-synt_C"/>
    <property type="match status" value="1"/>
</dbReference>
<dbReference type="PROSITE" id="PS50075">
    <property type="entry name" value="CARRIER"/>
    <property type="match status" value="2"/>
</dbReference>